<comment type="similarity">
    <text evidence="2 4">Belongs to the archaeal flagellin family.</text>
</comment>
<evidence type="ECO:0000256" key="4">
    <source>
        <dbReference type="RuleBase" id="RU361282"/>
    </source>
</evidence>
<protein>
    <recommendedName>
        <fullName evidence="4">Flagellin</fullName>
    </recommendedName>
</protein>
<keyword evidence="7" id="KW-1185">Reference proteome</keyword>
<dbReference type="STRING" id="1434104.MCMEM_0707"/>
<dbReference type="HOGENOM" id="CLU_051124_0_2_2"/>
<keyword evidence="5" id="KW-0472">Membrane</keyword>
<keyword evidence="6" id="KW-0969">Cilium</keyword>
<dbReference type="InterPro" id="IPR002774">
    <property type="entry name" value="Flagellin_arc-type"/>
</dbReference>
<dbReference type="GO" id="GO:0005198">
    <property type="term" value="F:structural molecule activity"/>
    <property type="evidence" value="ECO:0007669"/>
    <property type="project" value="InterPro"/>
</dbReference>
<organism evidence="6 7">
    <name type="scientific">Methanococcoides methylutens MM1</name>
    <dbReference type="NCBI Taxonomy" id="1434104"/>
    <lineage>
        <taxon>Archaea</taxon>
        <taxon>Methanobacteriati</taxon>
        <taxon>Methanobacteriota</taxon>
        <taxon>Stenosarchaea group</taxon>
        <taxon>Methanomicrobia</taxon>
        <taxon>Methanosarcinales</taxon>
        <taxon>Methanosarcinaceae</taxon>
        <taxon>Methanococcoides</taxon>
    </lineage>
</organism>
<dbReference type="InterPro" id="IPR013373">
    <property type="entry name" value="Flagellin/pilin_N_arc"/>
</dbReference>
<keyword evidence="6" id="KW-0282">Flagellum</keyword>
<evidence type="ECO:0000256" key="5">
    <source>
        <dbReference type="SAM" id="Phobius"/>
    </source>
</evidence>
<gene>
    <name evidence="6" type="ORF">MCMEM_0707</name>
</gene>
<dbReference type="PANTHER" id="PTHR35903">
    <property type="entry name" value="FLAGELLIN B1"/>
    <property type="match status" value="1"/>
</dbReference>
<reference evidence="6 7" key="1">
    <citation type="submission" date="2014-07" db="EMBL/GenBank/DDBJ databases">
        <title>Methanogenic archaea and the global carbon cycle.</title>
        <authorList>
            <person name="Henriksen J.R."/>
            <person name="Luke J."/>
            <person name="Reinhart S."/>
            <person name="Benedict M.N."/>
            <person name="Youngblut N.D."/>
            <person name="Metcalf M.E."/>
            <person name="Whitaker R.J."/>
            <person name="Metcalf W.W."/>
        </authorList>
    </citation>
    <scope>NUCLEOTIDE SEQUENCE [LARGE SCALE GENOMIC DNA]</scope>
    <source>
        <strain evidence="6 7">MM1</strain>
    </source>
</reference>
<accession>A0A0E3WZI3</accession>
<sequence>MKSEKLNFIRKDSCGQVGIGTLIIFLAMILVASVAAGVLIQTSGVLQQKAQATGTQATEEITSNLKIIGIEGIRANDGGSNMSDSIDLLKIKTGLSVGTSEVDLSTLIITISDGQVTNDLVYGSNTILYGSQMDGFTGDVTTGDLTALLNNTHAVAGPNIASFFTVERMRDEDNSLAASTPVLNSGDIAIIYIGTASSDAVSYTYLGDFNATESGVSLKDSGLILNSRTEVDLQITPEKGAQTISTFVIPTLNIDEKYMIR</sequence>
<dbReference type="KEGG" id="mmet:MCMEM_0707"/>
<keyword evidence="5" id="KW-0812">Transmembrane</keyword>
<proteinExistence type="inferred from homology"/>
<comment type="function">
    <text evidence="4">Flagellin is the subunit protein which polymerizes to form the filaments of archaeal flagella.</text>
</comment>
<keyword evidence="3 4" id="KW-0974">Archaeal flagellum</keyword>
<dbReference type="GeneID" id="24893222"/>
<evidence type="ECO:0000256" key="1">
    <source>
        <dbReference type="ARBA" id="ARBA00004618"/>
    </source>
</evidence>
<dbReference type="GO" id="GO:0097589">
    <property type="term" value="C:archaeal-type flagellum"/>
    <property type="evidence" value="ECO:0007669"/>
    <property type="project" value="UniProtKB-SubCell"/>
</dbReference>
<dbReference type="GO" id="GO:0097588">
    <property type="term" value="P:archaeal or bacterial-type flagellum-dependent cell motility"/>
    <property type="evidence" value="ECO:0007669"/>
    <property type="project" value="InterPro"/>
</dbReference>
<dbReference type="AlphaFoldDB" id="A0A0E3WZI3"/>
<comment type="subcellular location">
    <subcellularLocation>
        <location evidence="1 4">Archaeal flagellum</location>
    </subcellularLocation>
</comment>
<feature type="transmembrane region" description="Helical" evidence="5">
    <location>
        <begin position="21"/>
        <end position="40"/>
    </location>
</feature>
<name>A0A0E3WZI3_METMT</name>
<dbReference type="NCBIfam" id="TIGR02537">
    <property type="entry name" value="arch_flag_Nterm"/>
    <property type="match status" value="1"/>
</dbReference>
<evidence type="ECO:0000256" key="3">
    <source>
        <dbReference type="ARBA" id="ARBA00022440"/>
    </source>
</evidence>
<evidence type="ECO:0000256" key="2">
    <source>
        <dbReference type="ARBA" id="ARBA00010256"/>
    </source>
</evidence>
<dbReference type="Pfam" id="PF01917">
    <property type="entry name" value="Flagellin_arch-type"/>
    <property type="match status" value="1"/>
</dbReference>
<keyword evidence="5" id="KW-1133">Transmembrane helix</keyword>
<dbReference type="OrthoDB" id="102632at2157"/>
<keyword evidence="6" id="KW-0966">Cell projection</keyword>
<evidence type="ECO:0000313" key="7">
    <source>
        <dbReference type="Proteomes" id="UP000033048"/>
    </source>
</evidence>
<evidence type="ECO:0000313" key="6">
    <source>
        <dbReference type="EMBL" id="AKB84760.1"/>
    </source>
</evidence>
<dbReference type="RefSeq" id="WP_048204936.1">
    <property type="nucleotide sequence ID" value="NZ_CP009518.1"/>
</dbReference>
<dbReference type="EMBL" id="CP009518">
    <property type="protein sequence ID" value="AKB84760.1"/>
    <property type="molecule type" value="Genomic_DNA"/>
</dbReference>
<dbReference type="PANTHER" id="PTHR35903:SF1">
    <property type="entry name" value="FLAGELLIN B1"/>
    <property type="match status" value="1"/>
</dbReference>
<dbReference type="Proteomes" id="UP000033048">
    <property type="component" value="Chromosome"/>
</dbReference>